<dbReference type="EMBL" id="VTPC01003880">
    <property type="protein sequence ID" value="KAF2897885.1"/>
    <property type="molecule type" value="Genomic_DNA"/>
</dbReference>
<evidence type="ECO:0000256" key="2">
    <source>
        <dbReference type="SAM" id="Phobius"/>
    </source>
</evidence>
<dbReference type="PANTHER" id="PTHR19303">
    <property type="entry name" value="TRANSPOSON"/>
    <property type="match status" value="1"/>
</dbReference>
<reference evidence="4" key="1">
    <citation type="submission" date="2019-08" db="EMBL/GenBank/DDBJ databases">
        <title>The genome of the North American firefly Photinus pyralis.</title>
        <authorList>
            <consortium name="Photinus pyralis genome working group"/>
            <person name="Fallon T.R."/>
            <person name="Sander Lower S.E."/>
            <person name="Weng J.-K."/>
        </authorList>
    </citation>
    <scope>NUCLEOTIDE SEQUENCE</scope>
    <source>
        <strain evidence="4">TRF0915ILg1</strain>
        <tissue evidence="4">Whole body</tissue>
    </source>
</reference>
<feature type="domain" description="DDE-1" evidence="3">
    <location>
        <begin position="240"/>
        <end position="326"/>
    </location>
</feature>
<protein>
    <recommendedName>
        <fullName evidence="3">DDE-1 domain-containing protein</fullName>
    </recommendedName>
</protein>
<evidence type="ECO:0000313" key="5">
    <source>
        <dbReference type="Proteomes" id="UP000801492"/>
    </source>
</evidence>
<accession>A0A8K0GAT0</accession>
<name>A0A8K0GAT0_IGNLU</name>
<dbReference type="Pfam" id="PF03184">
    <property type="entry name" value="DDE_1"/>
    <property type="match status" value="1"/>
</dbReference>
<feature type="region of interest" description="Disordered" evidence="1">
    <location>
        <begin position="357"/>
        <end position="380"/>
    </location>
</feature>
<dbReference type="Proteomes" id="UP000801492">
    <property type="component" value="Unassembled WGS sequence"/>
</dbReference>
<organism evidence="4 5">
    <name type="scientific">Ignelater luminosus</name>
    <name type="common">Cucubano</name>
    <name type="synonym">Pyrophorus luminosus</name>
    <dbReference type="NCBI Taxonomy" id="2038154"/>
    <lineage>
        <taxon>Eukaryota</taxon>
        <taxon>Metazoa</taxon>
        <taxon>Ecdysozoa</taxon>
        <taxon>Arthropoda</taxon>
        <taxon>Hexapoda</taxon>
        <taxon>Insecta</taxon>
        <taxon>Pterygota</taxon>
        <taxon>Neoptera</taxon>
        <taxon>Endopterygota</taxon>
        <taxon>Coleoptera</taxon>
        <taxon>Polyphaga</taxon>
        <taxon>Elateriformia</taxon>
        <taxon>Elateroidea</taxon>
        <taxon>Elateridae</taxon>
        <taxon>Agrypninae</taxon>
        <taxon>Pyrophorini</taxon>
        <taxon>Ignelater</taxon>
    </lineage>
</organism>
<evidence type="ECO:0000256" key="1">
    <source>
        <dbReference type="SAM" id="MobiDB-lite"/>
    </source>
</evidence>
<dbReference type="GO" id="GO:0005634">
    <property type="term" value="C:nucleus"/>
    <property type="evidence" value="ECO:0007669"/>
    <property type="project" value="TreeGrafter"/>
</dbReference>
<keyword evidence="2" id="KW-0812">Transmembrane</keyword>
<evidence type="ECO:0000259" key="3">
    <source>
        <dbReference type="Pfam" id="PF03184"/>
    </source>
</evidence>
<dbReference type="AlphaFoldDB" id="A0A8K0GAT0"/>
<dbReference type="OrthoDB" id="6740472at2759"/>
<keyword evidence="5" id="KW-1185">Reference proteome</keyword>
<keyword evidence="2" id="KW-1133">Transmembrane helix</keyword>
<sequence length="380" mass="43215">MIRNRVRKTDRGLHSEANMRKVVELVERRMSLRNAAELKTIKSTTLHRYVQKKKATPSYALCFDTLETRRLAYEMAKYHNLKIPKAWKERQMAGIDWLYGFRKRHPEIKLRKPKACSLSRATSFNRHNVQTFFDNLFDILQRYPNFGEGTRVFSLDETGTSTVQKPKKIFASKSSRQLNKVIIVTLVTTCYIVSAAGSALLPAMVFPRKNFKTHLLTGVFSGALGLTQPTGWMSGELLANSHLARDVLNIAKENGVILLTIPPHTSQKLQALDVSVFGPFQNFYNAAINSWMVWHPGQTLTIYNVAELVGQAFDKSATPSNIKSGFKKTGIFPFDRDIFTEDEFLTSEVTNRSLTEEAQLQSRNHKTPKIDNQQLSNSRV</sequence>
<gene>
    <name evidence="4" type="ORF">ILUMI_08290</name>
</gene>
<evidence type="ECO:0000313" key="4">
    <source>
        <dbReference type="EMBL" id="KAF2897885.1"/>
    </source>
</evidence>
<feature type="transmembrane region" description="Helical" evidence="2">
    <location>
        <begin position="181"/>
        <end position="206"/>
    </location>
</feature>
<dbReference type="GO" id="GO:0003677">
    <property type="term" value="F:DNA binding"/>
    <property type="evidence" value="ECO:0007669"/>
    <property type="project" value="TreeGrafter"/>
</dbReference>
<feature type="compositionally biased region" description="Polar residues" evidence="1">
    <location>
        <begin position="370"/>
        <end position="380"/>
    </location>
</feature>
<dbReference type="PANTHER" id="PTHR19303:SF71">
    <property type="entry name" value="ZINC FINGER PHD-TYPE DOMAIN-CONTAINING PROTEIN"/>
    <property type="match status" value="1"/>
</dbReference>
<dbReference type="InterPro" id="IPR004875">
    <property type="entry name" value="DDE_SF_endonuclease_dom"/>
</dbReference>
<dbReference type="InterPro" id="IPR050863">
    <property type="entry name" value="CenT-Element_Derived"/>
</dbReference>
<keyword evidence="2" id="KW-0472">Membrane</keyword>
<comment type="caution">
    <text evidence="4">The sequence shown here is derived from an EMBL/GenBank/DDBJ whole genome shotgun (WGS) entry which is preliminary data.</text>
</comment>
<proteinExistence type="predicted"/>